<dbReference type="EMBL" id="DS990638">
    <property type="protein sequence ID" value="EGC44473.1"/>
    <property type="molecule type" value="Genomic_DNA"/>
</dbReference>
<evidence type="ECO:0000256" key="1">
    <source>
        <dbReference type="SAM" id="MobiDB-lite"/>
    </source>
</evidence>
<dbReference type="HOGENOM" id="CLU_1488611_0_0_1"/>
<dbReference type="Proteomes" id="UP000008142">
    <property type="component" value="Unassembled WGS sequence"/>
</dbReference>
<accession>F0UHC6</accession>
<gene>
    <name evidence="2" type="ORF">HCEG_03688</name>
</gene>
<reference evidence="3" key="1">
    <citation type="submission" date="2008-07" db="EMBL/GenBank/DDBJ databases">
        <title>Annotation of Ajellomyces capsulatus strain H88.</title>
        <authorList>
            <person name="Champion M."/>
            <person name="Cuomo C."/>
            <person name="Ma L.-J."/>
            <person name="Henn M.R."/>
            <person name="Sil A."/>
            <person name="Goldman B."/>
            <person name="Young S.K."/>
            <person name="Kodira C.D."/>
            <person name="Zeng Q."/>
            <person name="Koehrsen M."/>
            <person name="Alvarado L."/>
            <person name="Berlin A."/>
            <person name="Borenstein D."/>
            <person name="Chen Z."/>
            <person name="Engels R."/>
            <person name="Freedman E."/>
            <person name="Gellesch M."/>
            <person name="Goldberg J."/>
            <person name="Griggs A."/>
            <person name="Gujja S."/>
            <person name="Heiman D."/>
            <person name="Hepburn T."/>
            <person name="Howarth C."/>
            <person name="Jen D."/>
            <person name="Larson L."/>
            <person name="Lewis B."/>
            <person name="Mehta T."/>
            <person name="Park D."/>
            <person name="Pearson M."/>
            <person name="Roberts A."/>
            <person name="Saif S."/>
            <person name="Shea T."/>
            <person name="Shenoy N."/>
            <person name="Sisk P."/>
            <person name="Stolte C."/>
            <person name="Sykes S."/>
            <person name="Walk T."/>
            <person name="White J."/>
            <person name="Yandava C."/>
            <person name="Klein B."/>
            <person name="McEwen J.G."/>
            <person name="Puccia R."/>
            <person name="Goldman G.H."/>
            <person name="Felipe M.S."/>
            <person name="Nino-Vega G."/>
            <person name="San-Blas G."/>
            <person name="Taylor J."/>
            <person name="Mendoza L."/>
            <person name="Galagan J."/>
            <person name="Nusbaum C."/>
            <person name="Birren B."/>
        </authorList>
    </citation>
    <scope>NUCLEOTIDE SEQUENCE [LARGE SCALE GENOMIC DNA]</scope>
    <source>
        <strain evidence="3">H88</strain>
    </source>
</reference>
<sequence length="181" mass="20120">MVPGIPTQNLLRPLDSSLNSAWIGILMAEQPGSLAARRGHSIAYNFYSDPSLRGPPECVSATTSQIWNTRNPRPGDRHPRCHRCSSTGQPLLPQNPAYTPEPEEFKLKAGGSENSRSEQRDNAATGQAKIQSYIDPWEGHLEALANVSFDLPDSNRFKFEAALTWIDCRHGFEWSNPDHVP</sequence>
<organism evidence="3">
    <name type="scientific">Ajellomyces capsulatus (strain H88)</name>
    <name type="common">Darling's disease fungus</name>
    <name type="synonym">Histoplasma capsulatum</name>
    <dbReference type="NCBI Taxonomy" id="544711"/>
    <lineage>
        <taxon>Eukaryota</taxon>
        <taxon>Fungi</taxon>
        <taxon>Dikarya</taxon>
        <taxon>Ascomycota</taxon>
        <taxon>Pezizomycotina</taxon>
        <taxon>Eurotiomycetes</taxon>
        <taxon>Eurotiomycetidae</taxon>
        <taxon>Onygenales</taxon>
        <taxon>Ajellomycetaceae</taxon>
        <taxon>Histoplasma</taxon>
    </lineage>
</organism>
<proteinExistence type="predicted"/>
<protein>
    <submittedName>
        <fullName evidence="2">Predicted protein</fullName>
    </submittedName>
</protein>
<evidence type="ECO:0000313" key="3">
    <source>
        <dbReference type="Proteomes" id="UP000008142"/>
    </source>
</evidence>
<evidence type="ECO:0000313" key="2">
    <source>
        <dbReference type="EMBL" id="EGC44473.1"/>
    </source>
</evidence>
<dbReference type="AlphaFoldDB" id="F0UHC6"/>
<feature type="region of interest" description="Disordered" evidence="1">
    <location>
        <begin position="67"/>
        <end position="127"/>
    </location>
</feature>
<name>F0UHC6_AJEC8</name>